<keyword evidence="2" id="KW-0238">DNA-binding</keyword>
<dbReference type="EMBL" id="CP000759">
    <property type="protein sequence ID" value="ABS15976.1"/>
    <property type="molecule type" value="Genomic_DNA"/>
</dbReference>
<dbReference type="Pfam" id="PF01381">
    <property type="entry name" value="HTH_3"/>
    <property type="match status" value="1"/>
</dbReference>
<evidence type="ECO:0000256" key="3">
    <source>
        <dbReference type="ARBA" id="ARBA00023163"/>
    </source>
</evidence>
<keyword evidence="3" id="KW-0804">Transcription</keyword>
<dbReference type="InterPro" id="IPR010982">
    <property type="entry name" value="Lambda_DNA-bd_dom_sf"/>
</dbReference>
<keyword evidence="1" id="KW-0805">Transcription regulation</keyword>
<dbReference type="GO" id="GO:0003700">
    <property type="term" value="F:DNA-binding transcription factor activity"/>
    <property type="evidence" value="ECO:0007669"/>
    <property type="project" value="TreeGrafter"/>
</dbReference>
<dbReference type="SMART" id="SM00530">
    <property type="entry name" value="HTH_XRE"/>
    <property type="match status" value="1"/>
</dbReference>
<evidence type="ECO:0000256" key="2">
    <source>
        <dbReference type="ARBA" id="ARBA00023125"/>
    </source>
</evidence>
<organism evidence="5 6">
    <name type="scientific">Brucella anthropi (strain ATCC 49188 / DSM 6882 / CCUG 24695 / JCM 21032 / LMG 3331 / NBRC 15819 / NCTC 12168 / Alc 37)</name>
    <name type="common">Ochrobactrum anthropi</name>
    <dbReference type="NCBI Taxonomy" id="439375"/>
    <lineage>
        <taxon>Bacteria</taxon>
        <taxon>Pseudomonadati</taxon>
        <taxon>Pseudomonadota</taxon>
        <taxon>Alphaproteobacteria</taxon>
        <taxon>Hyphomicrobiales</taxon>
        <taxon>Brucellaceae</taxon>
        <taxon>Brucella/Ochrobactrum group</taxon>
        <taxon>Brucella</taxon>
    </lineage>
</organism>
<name>A6X422_BRUA4</name>
<dbReference type="GO" id="GO:0003677">
    <property type="term" value="F:DNA binding"/>
    <property type="evidence" value="ECO:0007669"/>
    <property type="project" value="UniProtKB-KW"/>
</dbReference>
<dbReference type="HOGENOM" id="CLU_066192_29_1_5"/>
<dbReference type="AlphaFoldDB" id="A6X422"/>
<reference evidence="5 6" key="1">
    <citation type="journal article" date="2011" name="J. Bacteriol.">
        <title>Genome of Ochrobactrum anthropi ATCC 49188 T, a versatile opportunistic pathogen and symbiont of several eukaryotic hosts.</title>
        <authorList>
            <person name="Chain P.S."/>
            <person name="Lang D.M."/>
            <person name="Comerci D.J."/>
            <person name="Malfatti S.A."/>
            <person name="Vergez L.M."/>
            <person name="Shin M."/>
            <person name="Ugalde R.A."/>
            <person name="Garcia E."/>
            <person name="Tolmasky M.E."/>
        </authorList>
    </citation>
    <scope>NUCLEOTIDE SEQUENCE [LARGE SCALE GENOMIC DNA]</scope>
    <source>
        <strain evidence="6">ATCC 49188 / DSM 6882 / CCUG 24695 / JCM 21032 / LMG 3331 / NBRC 15819 / NCTC 12168 / Alc 37</strain>
    </source>
</reference>
<proteinExistence type="predicted"/>
<dbReference type="SUPFAM" id="SSF47413">
    <property type="entry name" value="lambda repressor-like DNA-binding domains"/>
    <property type="match status" value="1"/>
</dbReference>
<gene>
    <name evidence="5" type="ordered locus">Oant_3268</name>
</gene>
<evidence type="ECO:0000313" key="5">
    <source>
        <dbReference type="EMBL" id="ABS15976.1"/>
    </source>
</evidence>
<dbReference type="GO" id="GO:0005829">
    <property type="term" value="C:cytosol"/>
    <property type="evidence" value="ECO:0007669"/>
    <property type="project" value="TreeGrafter"/>
</dbReference>
<dbReference type="InterPro" id="IPR050807">
    <property type="entry name" value="TransReg_Diox_bact_type"/>
</dbReference>
<protein>
    <submittedName>
        <fullName evidence="5">Transcriptional regulator, XRE family</fullName>
    </submittedName>
</protein>
<evidence type="ECO:0000259" key="4">
    <source>
        <dbReference type="PROSITE" id="PS50943"/>
    </source>
</evidence>
<dbReference type="CDD" id="cd00093">
    <property type="entry name" value="HTH_XRE"/>
    <property type="match status" value="1"/>
</dbReference>
<dbReference type="Gene3D" id="1.10.260.40">
    <property type="entry name" value="lambda repressor-like DNA-binding domains"/>
    <property type="match status" value="1"/>
</dbReference>
<dbReference type="eggNOG" id="COG1476">
    <property type="taxonomic scope" value="Bacteria"/>
</dbReference>
<dbReference type="KEGG" id="oan:Oant_3268"/>
<dbReference type="PROSITE" id="PS50943">
    <property type="entry name" value="HTH_CROC1"/>
    <property type="match status" value="1"/>
</dbReference>
<dbReference type="PANTHER" id="PTHR46797:SF23">
    <property type="entry name" value="HTH-TYPE TRANSCRIPTIONAL REGULATOR SUTR"/>
    <property type="match status" value="1"/>
</dbReference>
<evidence type="ECO:0000313" key="6">
    <source>
        <dbReference type="Proteomes" id="UP000002301"/>
    </source>
</evidence>
<feature type="domain" description="HTH cro/C1-type" evidence="4">
    <location>
        <begin position="11"/>
        <end position="65"/>
    </location>
</feature>
<dbReference type="Proteomes" id="UP000002301">
    <property type="component" value="Chromosome 2"/>
</dbReference>
<dbReference type="STRING" id="439375.Oant_3268"/>
<accession>A6X422</accession>
<dbReference type="InterPro" id="IPR001387">
    <property type="entry name" value="Cro/C1-type_HTH"/>
</dbReference>
<dbReference type="PANTHER" id="PTHR46797">
    <property type="entry name" value="HTH-TYPE TRANSCRIPTIONAL REGULATOR"/>
    <property type="match status" value="1"/>
</dbReference>
<evidence type="ECO:0000256" key="1">
    <source>
        <dbReference type="ARBA" id="ARBA00023015"/>
    </source>
</evidence>
<sequence length="91" mass="10123">MEILELLAINLRRIRVARGISQDDLALISGVERAYTGRLERGAMNPTVKTLAKLATALECSVADFFAEPDEEALLRNNLRPGRRGQTDIKE</sequence>
<keyword evidence="6" id="KW-1185">Reference proteome</keyword>